<gene>
    <name evidence="4" type="ORF">g.20526</name>
    <name evidence="5" type="ORF">g.20529</name>
    <name evidence="3" type="ORF">g.20530</name>
</gene>
<sequence length="238" mass="27173">MECVLFWFIITSTLGSDCTIFQPLAKQQFLNPLVNNGDSPTREGFEINLNKQINGSKELNESKNNEEKDIDPEDTGFRLSPNSYLIGEKGQLHKLKNYGSNGESRTSQNNSVLLKLELSNSASKVNMDSTFMEEYLINYSLIRFWRLFWSYLYSDQNALPVFVGKMLTRTLSKRSLPPSTTLKRHFLRQSPYISRIPQSVAGSSLYGSFAYAQIGSFINQGSNEEEEEGEEEEEEEEE</sequence>
<name>A0A1B6J812_9HEMI</name>
<evidence type="ECO:0000313" key="3">
    <source>
        <dbReference type="EMBL" id="JAS95304.1"/>
    </source>
</evidence>
<dbReference type="EMBL" id="GECU01012402">
    <property type="protein sequence ID" value="JAS95304.1"/>
    <property type="molecule type" value="Transcribed_RNA"/>
</dbReference>
<proteinExistence type="predicted"/>
<organism evidence="3">
    <name type="scientific">Homalodisca liturata</name>
    <dbReference type="NCBI Taxonomy" id="320908"/>
    <lineage>
        <taxon>Eukaryota</taxon>
        <taxon>Metazoa</taxon>
        <taxon>Ecdysozoa</taxon>
        <taxon>Arthropoda</taxon>
        <taxon>Hexapoda</taxon>
        <taxon>Insecta</taxon>
        <taxon>Pterygota</taxon>
        <taxon>Neoptera</taxon>
        <taxon>Paraneoptera</taxon>
        <taxon>Hemiptera</taxon>
        <taxon>Auchenorrhyncha</taxon>
        <taxon>Membracoidea</taxon>
        <taxon>Cicadellidae</taxon>
        <taxon>Cicadellinae</taxon>
        <taxon>Proconiini</taxon>
        <taxon>Homalodisca</taxon>
    </lineage>
</organism>
<feature type="region of interest" description="Disordered" evidence="1">
    <location>
        <begin position="56"/>
        <end position="76"/>
    </location>
</feature>
<evidence type="ECO:0000256" key="1">
    <source>
        <dbReference type="SAM" id="MobiDB-lite"/>
    </source>
</evidence>
<protein>
    <submittedName>
        <fullName evidence="3">Uncharacterized protein</fullName>
    </submittedName>
</protein>
<evidence type="ECO:0000313" key="4">
    <source>
        <dbReference type="EMBL" id="JAT02694.1"/>
    </source>
</evidence>
<evidence type="ECO:0000256" key="2">
    <source>
        <dbReference type="SAM" id="SignalP"/>
    </source>
</evidence>
<dbReference type="EMBL" id="GECU01000088">
    <property type="protein sequence ID" value="JAT07619.1"/>
    <property type="molecule type" value="Transcribed_RNA"/>
</dbReference>
<keyword evidence="2" id="KW-0732">Signal</keyword>
<feature type="compositionally biased region" description="Basic and acidic residues" evidence="1">
    <location>
        <begin position="58"/>
        <end position="67"/>
    </location>
</feature>
<feature type="chain" id="PRO_5011887446" evidence="2">
    <location>
        <begin position="16"/>
        <end position="238"/>
    </location>
</feature>
<dbReference type="EMBL" id="GECU01005013">
    <property type="protein sequence ID" value="JAT02694.1"/>
    <property type="molecule type" value="Transcribed_RNA"/>
</dbReference>
<reference evidence="3" key="1">
    <citation type="submission" date="2015-11" db="EMBL/GenBank/DDBJ databases">
        <title>De novo transcriptome assembly of four potential Pierce s Disease insect vectors from Arizona vineyards.</title>
        <authorList>
            <person name="Tassone E.E."/>
        </authorList>
    </citation>
    <scope>NUCLEOTIDE SEQUENCE</scope>
</reference>
<feature type="signal peptide" evidence="2">
    <location>
        <begin position="1"/>
        <end position="15"/>
    </location>
</feature>
<evidence type="ECO:0000313" key="5">
    <source>
        <dbReference type="EMBL" id="JAT07619.1"/>
    </source>
</evidence>
<accession>A0A1B6J812</accession>
<dbReference type="AlphaFoldDB" id="A0A1B6J812"/>